<dbReference type="PANTHER" id="PTHR43539:SF68">
    <property type="entry name" value="FLAVIN-BINDING MONOOXYGENASE-LIKE PROTEIN (AFU_ORTHOLOGUE AFUA_4G09220)"/>
    <property type="match status" value="1"/>
</dbReference>
<dbReference type="SUPFAM" id="SSF51905">
    <property type="entry name" value="FAD/NAD(P)-binding domain"/>
    <property type="match status" value="2"/>
</dbReference>
<dbReference type="GO" id="GO:0004497">
    <property type="term" value="F:monooxygenase activity"/>
    <property type="evidence" value="ECO:0007669"/>
    <property type="project" value="TreeGrafter"/>
</dbReference>
<dbReference type="InterPro" id="IPR050982">
    <property type="entry name" value="Auxin_biosynth/cation_transpt"/>
</dbReference>
<name>A0A7S1WID0_ALECA</name>
<dbReference type="GO" id="GO:0050660">
    <property type="term" value="F:flavin adenine dinucleotide binding"/>
    <property type="evidence" value="ECO:0007669"/>
    <property type="project" value="TreeGrafter"/>
</dbReference>
<feature type="region of interest" description="Disordered" evidence="2">
    <location>
        <begin position="78"/>
        <end position="97"/>
    </location>
</feature>
<accession>A0A7S1WID0</accession>
<proteinExistence type="predicted"/>
<evidence type="ECO:0000256" key="2">
    <source>
        <dbReference type="SAM" id="MobiDB-lite"/>
    </source>
</evidence>
<keyword evidence="1" id="KW-0560">Oxidoreductase</keyword>
<dbReference type="Gene3D" id="3.50.50.60">
    <property type="entry name" value="FAD/NAD(P)-binding domain"/>
    <property type="match status" value="2"/>
</dbReference>
<organism evidence="3">
    <name type="scientific">Alexandrium catenella</name>
    <name type="common">Red tide dinoflagellate</name>
    <name type="synonym">Gonyaulax catenella</name>
    <dbReference type="NCBI Taxonomy" id="2925"/>
    <lineage>
        <taxon>Eukaryota</taxon>
        <taxon>Sar</taxon>
        <taxon>Alveolata</taxon>
        <taxon>Dinophyceae</taxon>
        <taxon>Gonyaulacales</taxon>
        <taxon>Pyrocystaceae</taxon>
        <taxon>Alexandrium</taxon>
    </lineage>
</organism>
<evidence type="ECO:0000313" key="3">
    <source>
        <dbReference type="EMBL" id="CAD9170074.1"/>
    </source>
</evidence>
<reference evidence="3" key="1">
    <citation type="submission" date="2021-01" db="EMBL/GenBank/DDBJ databases">
        <authorList>
            <person name="Corre E."/>
            <person name="Pelletier E."/>
            <person name="Niang G."/>
            <person name="Scheremetjew M."/>
            <person name="Finn R."/>
            <person name="Kale V."/>
            <person name="Holt S."/>
            <person name="Cochrane G."/>
            <person name="Meng A."/>
            <person name="Brown T."/>
            <person name="Cohen L."/>
        </authorList>
    </citation>
    <scope>NUCLEOTIDE SEQUENCE</scope>
    <source>
        <strain evidence="3">OF101</strain>
    </source>
</reference>
<dbReference type="Pfam" id="PF13738">
    <property type="entry name" value="Pyr_redox_3"/>
    <property type="match status" value="1"/>
</dbReference>
<gene>
    <name evidence="3" type="ORF">ACAT0790_LOCUS46843</name>
</gene>
<protein>
    <recommendedName>
        <fullName evidence="4">FAD/NAD(P)-binding domain-containing protein</fullName>
    </recommendedName>
</protein>
<dbReference type="InterPro" id="IPR036188">
    <property type="entry name" value="FAD/NAD-bd_sf"/>
</dbReference>
<evidence type="ECO:0000256" key="1">
    <source>
        <dbReference type="ARBA" id="ARBA00023002"/>
    </source>
</evidence>
<dbReference type="AlphaFoldDB" id="A0A7S1WID0"/>
<sequence length="545" mass="60071">MEGRSSIVAMASTVVDRVRPGSWAVKGHARALNGALEATVTFDTAHGRGLGNVRLRPDGCWTLFTKLVALKGHEEACGPRRPIGHEPRPRRNRETWAEQRAREQGELGVSRQPYVVIVGGGQCGMALAARLRLLEVPTVVLERCPRAGDTWRNRYKALCLHDPAWVCHLPCMPFPDHWPLYASKDKVADWFEMYVSVMELDYWTKSTCTAASWDDDEKHWVLSVNRDGQSVQLRPKHLVIATGLYGLPRAPQFPGAESFQGSILHTAKYTRGADYEGKRVVVIGSNTSAHDVCQDLWEQGVDVTMVQRSSTAIATVECTRKVLLKDYSEEALAKGITTEDTDLAIASVPYKVLTELHKVVCKAMQEHDAELHERLRRAGFLLDSGEDGSGVFLKFLRRGSGFYFDGGASQLIADGSIKLKGGSVARISERGVVTDDGTELPADVVLLATGYQPMMSLARTFLEKDVVDRVGAVWGLGSGTTNDPGPWEGELRNVWKPTAQEGLWIHAGNLLQNRIYSDVLALQLKARHAGIPTPIYSLGLEPARQ</sequence>
<dbReference type="PANTHER" id="PTHR43539">
    <property type="entry name" value="FLAVIN-BINDING MONOOXYGENASE-LIKE PROTEIN (AFU_ORTHOLOGUE AFUA_4G09220)"/>
    <property type="match status" value="1"/>
</dbReference>
<evidence type="ECO:0008006" key="4">
    <source>
        <dbReference type="Google" id="ProtNLM"/>
    </source>
</evidence>
<dbReference type="EMBL" id="HBGE01078310">
    <property type="protein sequence ID" value="CAD9170074.1"/>
    <property type="molecule type" value="Transcribed_RNA"/>
</dbReference>